<dbReference type="Pfam" id="PF14261">
    <property type="entry name" value="DUF4351"/>
    <property type="match status" value="1"/>
</dbReference>
<name>A0A2T3G1X4_9FIRM</name>
<comment type="caution">
    <text evidence="2">The sequence shown here is derived from an EMBL/GenBank/DDBJ whole genome shotgun (WGS) entry which is preliminary data.</text>
</comment>
<evidence type="ECO:0000313" key="2">
    <source>
        <dbReference type="EMBL" id="PST41441.1"/>
    </source>
</evidence>
<dbReference type="GeneID" id="77470398"/>
<evidence type="ECO:0000313" key="3">
    <source>
        <dbReference type="Proteomes" id="UP000241201"/>
    </source>
</evidence>
<dbReference type="InterPro" id="IPR025587">
    <property type="entry name" value="DUF4351"/>
</dbReference>
<reference evidence="3" key="1">
    <citation type="submission" date="2018-03" db="EMBL/GenBank/DDBJ databases">
        <title>Lachnoclostridium SNUG30370 gen.nov., sp.nov., isolated from human faeces.</title>
        <authorList>
            <person name="Seo B."/>
            <person name="Jeon K."/>
            <person name="Ko G."/>
        </authorList>
    </citation>
    <scope>NUCLEOTIDE SEQUENCE [LARGE SCALE GENOMIC DNA]</scope>
    <source>
        <strain evidence="3">SNUG30370</strain>
    </source>
</reference>
<accession>A0A2T3G1X4</accession>
<proteinExistence type="predicted"/>
<dbReference type="RefSeq" id="WP_106987558.1">
    <property type="nucleotide sequence ID" value="NZ_DAWBWI010000082.1"/>
</dbReference>
<organism evidence="2 3">
    <name type="scientific">Faecalibacillus faecis</name>
    <dbReference type="NCBI Taxonomy" id="1982628"/>
    <lineage>
        <taxon>Bacteria</taxon>
        <taxon>Bacillati</taxon>
        <taxon>Bacillota</taxon>
        <taxon>Erysipelotrichia</taxon>
        <taxon>Erysipelotrichales</taxon>
        <taxon>Coprobacillaceae</taxon>
        <taxon>Faecalibacillus</taxon>
    </lineage>
</organism>
<gene>
    <name evidence="2" type="ORF">C7U55_04705</name>
</gene>
<keyword evidence="3" id="KW-1185">Reference proteome</keyword>
<protein>
    <recommendedName>
        <fullName evidence="1">DUF4351 domain-containing protein</fullName>
    </recommendedName>
</protein>
<dbReference type="EMBL" id="PYLP01000003">
    <property type="protein sequence ID" value="PST41441.1"/>
    <property type="molecule type" value="Genomic_DNA"/>
</dbReference>
<evidence type="ECO:0000259" key="1">
    <source>
        <dbReference type="Pfam" id="PF14261"/>
    </source>
</evidence>
<dbReference type="Proteomes" id="UP000241201">
    <property type="component" value="Unassembled WGS sequence"/>
</dbReference>
<dbReference type="AlphaFoldDB" id="A0A2T3G1X4"/>
<feature type="domain" description="DUF4351" evidence="1">
    <location>
        <begin position="48"/>
        <end position="98"/>
    </location>
</feature>
<sequence>MEDKIYFAIHMNHFLFYDEPIIKPKDVPDGNEINMGKAIDYVEKRLREVEIQDILKAQLKVKFGDISNNLEEQITNASIEKLKELTLNIFNVTSEEDVLRIIN</sequence>